<name>A0A6A6T627_9PLEO</name>
<dbReference type="PANTHER" id="PTHR37534:SF20">
    <property type="entry name" value="PRO1A C6 ZINK-FINGER PROTEIN"/>
    <property type="match status" value="1"/>
</dbReference>
<evidence type="ECO:0000313" key="5">
    <source>
        <dbReference type="Proteomes" id="UP000799324"/>
    </source>
</evidence>
<dbReference type="Pfam" id="PF00172">
    <property type="entry name" value="Zn_clus"/>
    <property type="match status" value="1"/>
</dbReference>
<feature type="domain" description="Zn(2)-C6 fungal-type" evidence="3">
    <location>
        <begin position="19"/>
        <end position="47"/>
    </location>
</feature>
<sequence length="586" mass="67085">MTNQQQPTRPSDGSRSRTGCITCRIRKKKCDEHRPECYTCWSRGLACYGFHVPAPTWFTSKTSWKDVRDCDEAKQIRTFADTRYKLSRRFGSNVATSTNDPEKDGRNGPRSFRCLQLSIRPTSDDIRIIPPVAVMQAAANIWQLRPETVWWDSKLRDLTPNRSSSTIDETRLLMIFMDVIHPITHTFDRLDSGKDRSWMLERLVSRQALYCSALSVSACFETSLTQSPSINDIGICSRVRRLQGRAIRELQAQLDEFVSMKTLPIDEFVWAGIQLLDVVSHLETLEIFSMLQGHWEMHHQAARKILNHIEICARTEHQTPESSVSTIEATLSSLPVSDLRRRSLEFSLCNFIWIDVLATSTFGAFSYSPCAFEYLELLQSGLIKPQKIMGCQGWIMATITKIARLEQWKVTHQEQRHAVDISAQLARQRKQLNDELQAGIDRLESEPECMHARDLEEDIRLLSIIWGYAAQLLLQVTVSDMEEDSANTSQTLVNTCLQKLEHLPTRLVMRASWPYTIAGSLAASEEQHTRFRRIVGRTLEEAQPPGISWKGLMVMEECWRLRRVRGGKLIGWRDGMKSLGARVLLT</sequence>
<evidence type="ECO:0000313" key="4">
    <source>
        <dbReference type="EMBL" id="KAF2654747.1"/>
    </source>
</evidence>
<dbReference type="InterPro" id="IPR036864">
    <property type="entry name" value="Zn2-C6_fun-type_DNA-bd_sf"/>
</dbReference>
<dbReference type="AlphaFoldDB" id="A0A6A6T627"/>
<dbReference type="SMART" id="SM00066">
    <property type="entry name" value="GAL4"/>
    <property type="match status" value="1"/>
</dbReference>
<dbReference type="PROSITE" id="PS00463">
    <property type="entry name" value="ZN2_CY6_FUNGAL_1"/>
    <property type="match status" value="1"/>
</dbReference>
<reference evidence="4" key="1">
    <citation type="journal article" date="2020" name="Stud. Mycol.">
        <title>101 Dothideomycetes genomes: a test case for predicting lifestyles and emergence of pathogens.</title>
        <authorList>
            <person name="Haridas S."/>
            <person name="Albert R."/>
            <person name="Binder M."/>
            <person name="Bloem J."/>
            <person name="Labutti K."/>
            <person name="Salamov A."/>
            <person name="Andreopoulos B."/>
            <person name="Baker S."/>
            <person name="Barry K."/>
            <person name="Bills G."/>
            <person name="Bluhm B."/>
            <person name="Cannon C."/>
            <person name="Castanera R."/>
            <person name="Culley D."/>
            <person name="Daum C."/>
            <person name="Ezra D."/>
            <person name="Gonzalez J."/>
            <person name="Henrissat B."/>
            <person name="Kuo A."/>
            <person name="Liang C."/>
            <person name="Lipzen A."/>
            <person name="Lutzoni F."/>
            <person name="Magnuson J."/>
            <person name="Mondo S."/>
            <person name="Nolan M."/>
            <person name="Ohm R."/>
            <person name="Pangilinan J."/>
            <person name="Park H.-J."/>
            <person name="Ramirez L."/>
            <person name="Alfaro M."/>
            <person name="Sun H."/>
            <person name="Tritt A."/>
            <person name="Yoshinaga Y."/>
            <person name="Zwiers L.-H."/>
            <person name="Turgeon B."/>
            <person name="Goodwin S."/>
            <person name="Spatafora J."/>
            <person name="Crous P."/>
            <person name="Grigoriev I."/>
        </authorList>
    </citation>
    <scope>NUCLEOTIDE SEQUENCE</scope>
    <source>
        <strain evidence="4">CBS 122681</strain>
    </source>
</reference>
<dbReference type="Gene3D" id="4.10.240.10">
    <property type="entry name" value="Zn(2)-C6 fungal-type DNA-binding domain"/>
    <property type="match status" value="1"/>
</dbReference>
<dbReference type="PROSITE" id="PS50048">
    <property type="entry name" value="ZN2_CY6_FUNGAL_2"/>
    <property type="match status" value="1"/>
</dbReference>
<dbReference type="GO" id="GO:0005634">
    <property type="term" value="C:nucleus"/>
    <property type="evidence" value="ECO:0007669"/>
    <property type="project" value="UniProtKB-SubCell"/>
</dbReference>
<organism evidence="4 5">
    <name type="scientific">Lophiostoma macrostomum CBS 122681</name>
    <dbReference type="NCBI Taxonomy" id="1314788"/>
    <lineage>
        <taxon>Eukaryota</taxon>
        <taxon>Fungi</taxon>
        <taxon>Dikarya</taxon>
        <taxon>Ascomycota</taxon>
        <taxon>Pezizomycotina</taxon>
        <taxon>Dothideomycetes</taxon>
        <taxon>Pleosporomycetidae</taxon>
        <taxon>Pleosporales</taxon>
        <taxon>Lophiostomataceae</taxon>
        <taxon>Lophiostoma</taxon>
    </lineage>
</organism>
<dbReference type="CDD" id="cd00067">
    <property type="entry name" value="GAL4"/>
    <property type="match status" value="1"/>
</dbReference>
<gene>
    <name evidence="4" type="ORF">K491DRAFT_716868</name>
</gene>
<evidence type="ECO:0000259" key="3">
    <source>
        <dbReference type="PROSITE" id="PS50048"/>
    </source>
</evidence>
<keyword evidence="5" id="KW-1185">Reference proteome</keyword>
<dbReference type="Pfam" id="PF11951">
    <property type="entry name" value="Fungal_trans_2"/>
    <property type="match status" value="1"/>
</dbReference>
<keyword evidence="2" id="KW-0539">Nucleus</keyword>
<dbReference type="PANTHER" id="PTHR37534">
    <property type="entry name" value="TRANSCRIPTIONAL ACTIVATOR PROTEIN UGA3"/>
    <property type="match status" value="1"/>
</dbReference>
<dbReference type="GO" id="GO:0008270">
    <property type="term" value="F:zinc ion binding"/>
    <property type="evidence" value="ECO:0007669"/>
    <property type="project" value="InterPro"/>
</dbReference>
<accession>A0A6A6T627</accession>
<evidence type="ECO:0000256" key="1">
    <source>
        <dbReference type="ARBA" id="ARBA00004123"/>
    </source>
</evidence>
<evidence type="ECO:0000256" key="2">
    <source>
        <dbReference type="ARBA" id="ARBA00023242"/>
    </source>
</evidence>
<dbReference type="EMBL" id="MU004359">
    <property type="protein sequence ID" value="KAF2654747.1"/>
    <property type="molecule type" value="Genomic_DNA"/>
</dbReference>
<dbReference type="InterPro" id="IPR021858">
    <property type="entry name" value="Fun_TF"/>
</dbReference>
<dbReference type="GO" id="GO:0000981">
    <property type="term" value="F:DNA-binding transcription factor activity, RNA polymerase II-specific"/>
    <property type="evidence" value="ECO:0007669"/>
    <property type="project" value="InterPro"/>
</dbReference>
<proteinExistence type="predicted"/>
<dbReference type="SUPFAM" id="SSF57701">
    <property type="entry name" value="Zn2/Cys6 DNA-binding domain"/>
    <property type="match status" value="1"/>
</dbReference>
<protein>
    <recommendedName>
        <fullName evidence="3">Zn(2)-C6 fungal-type domain-containing protein</fullName>
    </recommendedName>
</protein>
<comment type="subcellular location">
    <subcellularLocation>
        <location evidence="1">Nucleus</location>
    </subcellularLocation>
</comment>
<dbReference type="OrthoDB" id="5213892at2759"/>
<dbReference type="Proteomes" id="UP000799324">
    <property type="component" value="Unassembled WGS sequence"/>
</dbReference>
<dbReference type="InterPro" id="IPR001138">
    <property type="entry name" value="Zn2Cys6_DnaBD"/>
</dbReference>